<reference evidence="2 3" key="1">
    <citation type="submission" date="2019-03" db="EMBL/GenBank/DDBJ databases">
        <title>Single cell metagenomics reveals metabolic interactions within the superorganism composed of flagellate Streblomastix strix and complex community of Bacteroidetes bacteria on its surface.</title>
        <authorList>
            <person name="Treitli S.C."/>
            <person name="Kolisko M."/>
            <person name="Husnik F."/>
            <person name="Keeling P."/>
            <person name="Hampl V."/>
        </authorList>
    </citation>
    <scope>NUCLEOTIDE SEQUENCE [LARGE SCALE GENOMIC DNA]</scope>
    <source>
        <strain evidence="2">ST1C</strain>
    </source>
</reference>
<accession>A0A5J4VR47</accession>
<keyword evidence="1" id="KW-0812">Transmembrane</keyword>
<name>A0A5J4VR47_9EUKA</name>
<comment type="caution">
    <text evidence="2">The sequence shown here is derived from an EMBL/GenBank/DDBJ whole genome shotgun (WGS) entry which is preliminary data.</text>
</comment>
<sequence length="385" mass="43786">MESTKNAEDTDDNDKLTQLQIQFNAFDEILFSVLYVFYKLPRFGHLFQSVEVLITIIQCAGVAYRVFDWPLRGIVDKTILDFFGETWRSDDFLLTMTLVLGILQIAVVFGIFVLAVLSKRGFSVIPLFLKVLQLAVILLTGMFYLPSVNVFLGGFLCFTQIQDNPNTLPKISCNGRETVVLVLGLIFILIDISFTFIIRLFDFAHNHKKGGIYTLQTGFYNIFIMILTSLIQIVGLTARGYPLAVSIVGIVIFSFLAVYPCIFQPFFSVWGNVIWGIAMQICFVVFSMGIFTFFLDQSKTYVIIIEWIVFALLVITLPLINALITYKRGISLWGVREDEETPQPVKLLKGEQRVKLLSQIEMQEKDKSWLQTPVAMIKDSDVTIH</sequence>
<gene>
    <name evidence="2" type="ORF">EZS28_019316</name>
</gene>
<evidence type="ECO:0000256" key="1">
    <source>
        <dbReference type="SAM" id="Phobius"/>
    </source>
</evidence>
<dbReference type="EMBL" id="SNRW01005390">
    <property type="protein sequence ID" value="KAA6385157.1"/>
    <property type="molecule type" value="Genomic_DNA"/>
</dbReference>
<organism evidence="2 3">
    <name type="scientific">Streblomastix strix</name>
    <dbReference type="NCBI Taxonomy" id="222440"/>
    <lineage>
        <taxon>Eukaryota</taxon>
        <taxon>Metamonada</taxon>
        <taxon>Preaxostyla</taxon>
        <taxon>Oxymonadida</taxon>
        <taxon>Streblomastigidae</taxon>
        <taxon>Streblomastix</taxon>
    </lineage>
</organism>
<feature type="transmembrane region" description="Helical" evidence="1">
    <location>
        <begin position="274"/>
        <end position="295"/>
    </location>
</feature>
<evidence type="ECO:0000313" key="3">
    <source>
        <dbReference type="Proteomes" id="UP000324800"/>
    </source>
</evidence>
<protein>
    <submittedName>
        <fullName evidence="2">Uncharacterized protein</fullName>
    </submittedName>
</protein>
<feature type="transmembrane region" description="Helical" evidence="1">
    <location>
        <begin position="213"/>
        <end position="235"/>
    </location>
</feature>
<keyword evidence="1" id="KW-0472">Membrane</keyword>
<dbReference type="AlphaFoldDB" id="A0A5J4VR47"/>
<feature type="transmembrane region" description="Helical" evidence="1">
    <location>
        <begin position="92"/>
        <end position="117"/>
    </location>
</feature>
<feature type="transmembrane region" description="Helical" evidence="1">
    <location>
        <begin position="301"/>
        <end position="324"/>
    </location>
</feature>
<evidence type="ECO:0000313" key="2">
    <source>
        <dbReference type="EMBL" id="KAA6385157.1"/>
    </source>
</evidence>
<feature type="transmembrane region" description="Helical" evidence="1">
    <location>
        <begin position="179"/>
        <end position="201"/>
    </location>
</feature>
<feature type="transmembrane region" description="Helical" evidence="1">
    <location>
        <begin position="241"/>
        <end position="262"/>
    </location>
</feature>
<proteinExistence type="predicted"/>
<dbReference type="Proteomes" id="UP000324800">
    <property type="component" value="Unassembled WGS sequence"/>
</dbReference>
<keyword evidence="1" id="KW-1133">Transmembrane helix</keyword>